<dbReference type="GO" id="GO:0052621">
    <property type="term" value="F:diguanylate cyclase activity"/>
    <property type="evidence" value="ECO:0007669"/>
    <property type="project" value="UniProtKB-EC"/>
</dbReference>
<dbReference type="PROSITE" id="PS50887">
    <property type="entry name" value="GGDEF"/>
    <property type="match status" value="1"/>
</dbReference>
<evidence type="ECO:0000313" key="6">
    <source>
        <dbReference type="Proteomes" id="UP000242757"/>
    </source>
</evidence>
<dbReference type="InterPro" id="IPR029787">
    <property type="entry name" value="Nucleotide_cyclase"/>
</dbReference>
<feature type="signal peptide" evidence="3">
    <location>
        <begin position="1"/>
        <end position="24"/>
    </location>
</feature>
<evidence type="ECO:0000259" key="4">
    <source>
        <dbReference type="PROSITE" id="PS50887"/>
    </source>
</evidence>
<keyword evidence="2" id="KW-1133">Transmembrane helix</keyword>
<dbReference type="InterPro" id="IPR000160">
    <property type="entry name" value="GGDEF_dom"/>
</dbReference>
<dbReference type="Pfam" id="PF00990">
    <property type="entry name" value="GGDEF"/>
    <property type="match status" value="1"/>
</dbReference>
<dbReference type="EC" id="2.7.7.65" evidence="1"/>
<dbReference type="InterPro" id="IPR050469">
    <property type="entry name" value="Diguanylate_Cyclase"/>
</dbReference>
<feature type="transmembrane region" description="Helical" evidence="2">
    <location>
        <begin position="244"/>
        <end position="266"/>
    </location>
</feature>
<reference evidence="5 6" key="1">
    <citation type="submission" date="2017-08" db="EMBL/GenBank/DDBJ databases">
        <title>A Genome Sequence of Oceanimonas doudoroffii ATCC 27123T.</title>
        <authorList>
            <person name="Brennan M.A."/>
            <person name="Maclea K.S."/>
            <person name="Mcclelland W.D."/>
            <person name="Trachtenberg A.M."/>
        </authorList>
    </citation>
    <scope>NUCLEOTIDE SEQUENCE [LARGE SCALE GENOMIC DNA]</scope>
    <source>
        <strain evidence="5 6">ATCC 27123</strain>
    </source>
</reference>
<name>A0A233RC46_9GAMM</name>
<dbReference type="PANTHER" id="PTHR45138">
    <property type="entry name" value="REGULATORY COMPONENTS OF SENSORY TRANSDUCTION SYSTEM"/>
    <property type="match status" value="1"/>
</dbReference>
<feature type="transmembrane region" description="Helical" evidence="2">
    <location>
        <begin position="210"/>
        <end position="232"/>
    </location>
</feature>
<dbReference type="GO" id="GO:1902201">
    <property type="term" value="P:negative regulation of bacterial-type flagellum-dependent cell motility"/>
    <property type="evidence" value="ECO:0007669"/>
    <property type="project" value="TreeGrafter"/>
</dbReference>
<dbReference type="NCBIfam" id="TIGR00254">
    <property type="entry name" value="GGDEF"/>
    <property type="match status" value="1"/>
</dbReference>
<evidence type="ECO:0000313" key="5">
    <source>
        <dbReference type="EMBL" id="OXY80969.1"/>
    </source>
</evidence>
<dbReference type="SMART" id="SM00267">
    <property type="entry name" value="GGDEF"/>
    <property type="match status" value="1"/>
</dbReference>
<dbReference type="InterPro" id="IPR043128">
    <property type="entry name" value="Rev_trsase/Diguanyl_cyclase"/>
</dbReference>
<dbReference type="AlphaFoldDB" id="A0A233RC46"/>
<keyword evidence="2" id="KW-0812">Transmembrane</keyword>
<comment type="caution">
    <text evidence="5">The sequence shown here is derived from an EMBL/GenBank/DDBJ whole genome shotgun (WGS) entry which is preliminary data.</text>
</comment>
<proteinExistence type="predicted"/>
<feature type="domain" description="GGDEF" evidence="4">
    <location>
        <begin position="423"/>
        <end position="555"/>
    </location>
</feature>
<dbReference type="PANTHER" id="PTHR45138:SF6">
    <property type="entry name" value="DIGUANYLATE CYCLASE DGCN"/>
    <property type="match status" value="1"/>
</dbReference>
<dbReference type="Pfam" id="PF07695">
    <property type="entry name" value="7TMR-DISM_7TM"/>
    <property type="match status" value="1"/>
</dbReference>
<dbReference type="GO" id="GO:0005886">
    <property type="term" value="C:plasma membrane"/>
    <property type="evidence" value="ECO:0007669"/>
    <property type="project" value="TreeGrafter"/>
</dbReference>
<feature type="transmembrane region" description="Helical" evidence="2">
    <location>
        <begin position="365"/>
        <end position="385"/>
    </location>
</feature>
<dbReference type="Proteomes" id="UP000242757">
    <property type="component" value="Unassembled WGS sequence"/>
</dbReference>
<dbReference type="GO" id="GO:0043709">
    <property type="term" value="P:cell adhesion involved in single-species biofilm formation"/>
    <property type="evidence" value="ECO:0007669"/>
    <property type="project" value="TreeGrafter"/>
</dbReference>
<organism evidence="5 6">
    <name type="scientific">Oceanimonas doudoroffii</name>
    <dbReference type="NCBI Taxonomy" id="84158"/>
    <lineage>
        <taxon>Bacteria</taxon>
        <taxon>Pseudomonadati</taxon>
        <taxon>Pseudomonadota</taxon>
        <taxon>Gammaproteobacteria</taxon>
        <taxon>Aeromonadales</taxon>
        <taxon>Aeromonadaceae</taxon>
        <taxon>Oceanimonas</taxon>
    </lineage>
</organism>
<dbReference type="SUPFAM" id="SSF55073">
    <property type="entry name" value="Nucleotide cyclase"/>
    <property type="match status" value="1"/>
</dbReference>
<accession>A0A233RC46</accession>
<gene>
    <name evidence="5" type="ORF">B6S08_14675</name>
</gene>
<keyword evidence="3" id="KW-0732">Signal</keyword>
<evidence type="ECO:0000256" key="1">
    <source>
        <dbReference type="ARBA" id="ARBA00012528"/>
    </source>
</evidence>
<feature type="transmembrane region" description="Helical" evidence="2">
    <location>
        <begin position="333"/>
        <end position="353"/>
    </location>
</feature>
<feature type="chain" id="PRO_5012963576" description="diguanylate cyclase" evidence="3">
    <location>
        <begin position="25"/>
        <end position="556"/>
    </location>
</feature>
<dbReference type="CDD" id="cd01949">
    <property type="entry name" value="GGDEF"/>
    <property type="match status" value="1"/>
</dbReference>
<feature type="transmembrane region" description="Helical" evidence="2">
    <location>
        <begin position="278"/>
        <end position="298"/>
    </location>
</feature>
<feature type="transmembrane region" description="Helical" evidence="2">
    <location>
        <begin position="304"/>
        <end position="324"/>
    </location>
</feature>
<evidence type="ECO:0000256" key="3">
    <source>
        <dbReference type="SAM" id="SignalP"/>
    </source>
</evidence>
<feature type="transmembrane region" description="Helical" evidence="2">
    <location>
        <begin position="179"/>
        <end position="203"/>
    </location>
</feature>
<dbReference type="EMBL" id="NBIM01000006">
    <property type="protein sequence ID" value="OXY80969.1"/>
    <property type="molecule type" value="Genomic_DNA"/>
</dbReference>
<dbReference type="OrthoDB" id="9803824at2"/>
<keyword evidence="6" id="KW-1185">Reference proteome</keyword>
<sequence>MKIIMHLVCRLMLALWLMAGTAIASPVVLTDHTTTSPAEANLWRALPTGSTITDFNQLRAAILSAGTVASTLGGEGAFGLRMQVTSLSEQPGTWFVRLPANYLDRGQAYWQSDNGRTVPLPGFGQRTGQSVRLLHQQAFPLTLNAGETGVLWLMIDAKKFPAPVQPHFVPQSRFYQQQFLTNAATLLGTGVMFTLGLIALFAYFRTKTPVTLACAGYVGLHGIGWFAASGAWGFIWGEGNSNPAYWGMLLFPFAIACASQFTRLLFNCRLRHSRLNHFFHGLSVLCLGLGLLMPWLPFVWGYQVSHAIALLWVPTAIVTGIMMLSKKDFRAKYYLTGNLLYGVALLAYMLLHVGQLDLAGYAEGMVVIALALDCFCILLSVAEWLSLQQQEYRRSYLMSRRDTLTGIGNRHAFHEQIDELGDQPYGLVFIDVDGFKAINDTHGHDQGDRFLVFAAEQMQTHLGRLGTVYRTGGDEFLWLVPICHPGQLAGLPAQLAQRLQQSEAAFHRAGWKNAGLSHGMATSLESDSLSQCLSLADERMYQHKQGKNHTLVRRPS</sequence>
<dbReference type="Gene3D" id="3.30.70.270">
    <property type="match status" value="1"/>
</dbReference>
<protein>
    <recommendedName>
        <fullName evidence="1">diguanylate cyclase</fullName>
        <ecNumber evidence="1">2.7.7.65</ecNumber>
    </recommendedName>
</protein>
<evidence type="ECO:0000256" key="2">
    <source>
        <dbReference type="SAM" id="Phobius"/>
    </source>
</evidence>
<dbReference type="InterPro" id="IPR011623">
    <property type="entry name" value="7TMR_DISM_rcpt_extracell_dom1"/>
</dbReference>
<keyword evidence="2" id="KW-0472">Membrane</keyword>